<evidence type="ECO:0000256" key="8">
    <source>
        <dbReference type="SAM" id="Phobius"/>
    </source>
</evidence>
<dbReference type="Pfam" id="PF02028">
    <property type="entry name" value="BCCT"/>
    <property type="match status" value="1"/>
</dbReference>
<dbReference type="InterPro" id="IPR000060">
    <property type="entry name" value="BCCT_transptr"/>
</dbReference>
<accession>A0A848CW13</accession>
<evidence type="ECO:0000256" key="7">
    <source>
        <dbReference type="ARBA" id="ARBA00023136"/>
    </source>
</evidence>
<feature type="transmembrane region" description="Helical" evidence="8">
    <location>
        <begin position="398"/>
        <end position="426"/>
    </location>
</feature>
<feature type="transmembrane region" description="Helical" evidence="8">
    <location>
        <begin position="45"/>
        <end position="64"/>
    </location>
</feature>
<dbReference type="GO" id="GO:0022857">
    <property type="term" value="F:transmembrane transporter activity"/>
    <property type="evidence" value="ECO:0007669"/>
    <property type="project" value="InterPro"/>
</dbReference>
<dbReference type="Proteomes" id="UP000561326">
    <property type="component" value="Unassembled WGS sequence"/>
</dbReference>
<feature type="transmembrane region" description="Helical" evidence="8">
    <location>
        <begin position="255"/>
        <end position="271"/>
    </location>
</feature>
<dbReference type="PROSITE" id="PS01303">
    <property type="entry name" value="BCCT"/>
    <property type="match status" value="1"/>
</dbReference>
<dbReference type="EMBL" id="JABAGO010000003">
    <property type="protein sequence ID" value="NME97410.1"/>
    <property type="molecule type" value="Genomic_DNA"/>
</dbReference>
<feature type="transmembrane region" description="Helical" evidence="8">
    <location>
        <begin position="184"/>
        <end position="203"/>
    </location>
</feature>
<proteinExistence type="inferred from homology"/>
<sequence>MANKKAVFYISLCVSLVFIVFGVFMPEKLGAFSSSFLSLTYDNFGWLYLTSVFVFFLFCTYLAFSKFGKIRLGDDTDRPEYKTASWLAMLFSAAIGISLMFWGVAEPVYYYVTPPLGKGGTPEAAGQAIQYVYFHWGVSGWACYALVGVCLAYFQFRKKQPALMSSAFYPVLGEKVKGPIGKTIDILAVLATVFGVTTSLGLGTMQISNGLHYLWGVPDTQTVQFIIIMVVTVLYLTSAISGLDKGIKILSNTNMLLAFTIMGLILVFGPTKEIFKIFFNGVGSYVQNFIGMTFRLEPFRQDTWIANWTLFYWGWWIAWSPLVGSFIARISKGRTIKEFMIGVLFVPVVGSFFWFAVFGGSALHFVHNLGNTAFADAVTQDVTSALFKFFEFFPFSSVLSVLAVALIGIFFITSADSAIFVLGMLSEDGNQNPANRTKIIWGLIIAVVAMILLASGGLKGLQSVSVAAALPFSFVMLYMCYSMYKGLHSESMALAQNEEEKKVKKGA</sequence>
<protein>
    <submittedName>
        <fullName evidence="9">BCCT family transporter</fullName>
    </submittedName>
</protein>
<keyword evidence="6 8" id="KW-1133">Transmembrane helix</keyword>
<feature type="transmembrane region" description="Helical" evidence="8">
    <location>
        <begin position="339"/>
        <end position="366"/>
    </location>
</feature>
<dbReference type="NCBIfam" id="TIGR00842">
    <property type="entry name" value="bcct"/>
    <property type="match status" value="1"/>
</dbReference>
<evidence type="ECO:0000313" key="10">
    <source>
        <dbReference type="Proteomes" id="UP000561326"/>
    </source>
</evidence>
<evidence type="ECO:0000256" key="4">
    <source>
        <dbReference type="ARBA" id="ARBA00022475"/>
    </source>
</evidence>
<evidence type="ECO:0000256" key="5">
    <source>
        <dbReference type="ARBA" id="ARBA00022692"/>
    </source>
</evidence>
<dbReference type="GO" id="GO:0005886">
    <property type="term" value="C:plasma membrane"/>
    <property type="evidence" value="ECO:0007669"/>
    <property type="project" value="UniProtKB-SubCell"/>
</dbReference>
<feature type="transmembrane region" description="Helical" evidence="8">
    <location>
        <begin position="84"/>
        <end position="105"/>
    </location>
</feature>
<name>A0A848CW13_ANEAE</name>
<dbReference type="AlphaFoldDB" id="A0A848CW13"/>
<keyword evidence="5 8" id="KW-0812">Transmembrane</keyword>
<comment type="subcellular location">
    <subcellularLocation>
        <location evidence="1">Cell membrane</location>
        <topology evidence="1">Multi-pass membrane protein</topology>
    </subcellularLocation>
</comment>
<feature type="transmembrane region" description="Helical" evidence="8">
    <location>
        <begin position="305"/>
        <end position="327"/>
    </location>
</feature>
<feature type="transmembrane region" description="Helical" evidence="8">
    <location>
        <begin position="223"/>
        <end position="243"/>
    </location>
</feature>
<comment type="similarity">
    <text evidence="2">Belongs to the BCCT transporter (TC 2.A.15) family.</text>
</comment>
<comment type="caution">
    <text evidence="9">The sequence shown here is derived from an EMBL/GenBank/DDBJ whole genome shotgun (WGS) entry which is preliminary data.</text>
</comment>
<feature type="transmembrane region" description="Helical" evidence="8">
    <location>
        <begin position="438"/>
        <end position="458"/>
    </location>
</feature>
<evidence type="ECO:0000256" key="3">
    <source>
        <dbReference type="ARBA" id="ARBA00022448"/>
    </source>
</evidence>
<keyword evidence="7 8" id="KW-0472">Membrane</keyword>
<keyword evidence="4" id="KW-1003">Cell membrane</keyword>
<dbReference type="InterPro" id="IPR018093">
    <property type="entry name" value="BCCT_CS"/>
</dbReference>
<gene>
    <name evidence="9" type="ORF">HF838_03970</name>
</gene>
<feature type="transmembrane region" description="Helical" evidence="8">
    <location>
        <begin position="133"/>
        <end position="154"/>
    </location>
</feature>
<reference evidence="9 10" key="1">
    <citation type="submission" date="2020-04" db="EMBL/GenBank/DDBJ databases">
        <authorList>
            <person name="Hitch T.C.A."/>
            <person name="Wylensek D."/>
            <person name="Clavel T."/>
        </authorList>
    </citation>
    <scope>NUCLEOTIDE SEQUENCE [LARGE SCALE GENOMIC DNA]</scope>
    <source>
        <strain evidence="9 10">WB01_D5_05</strain>
    </source>
</reference>
<evidence type="ECO:0000256" key="2">
    <source>
        <dbReference type="ARBA" id="ARBA00005658"/>
    </source>
</evidence>
<dbReference type="PANTHER" id="PTHR30047:SF7">
    <property type="entry name" value="HIGH-AFFINITY CHOLINE TRANSPORT PROTEIN"/>
    <property type="match status" value="1"/>
</dbReference>
<keyword evidence="3" id="KW-0813">Transport</keyword>
<organism evidence="9 10">
    <name type="scientific">Aneurinibacillus aneurinilyticus</name>
    <name type="common">Bacillus aneurinolyticus</name>
    <dbReference type="NCBI Taxonomy" id="1391"/>
    <lineage>
        <taxon>Bacteria</taxon>
        <taxon>Bacillati</taxon>
        <taxon>Bacillota</taxon>
        <taxon>Bacilli</taxon>
        <taxon>Bacillales</taxon>
        <taxon>Paenibacillaceae</taxon>
        <taxon>Aneurinibacillus group</taxon>
        <taxon>Aneurinibacillus</taxon>
    </lineage>
</organism>
<evidence type="ECO:0000256" key="1">
    <source>
        <dbReference type="ARBA" id="ARBA00004651"/>
    </source>
</evidence>
<evidence type="ECO:0000256" key="6">
    <source>
        <dbReference type="ARBA" id="ARBA00022989"/>
    </source>
</evidence>
<evidence type="ECO:0000313" key="9">
    <source>
        <dbReference type="EMBL" id="NME97410.1"/>
    </source>
</evidence>
<feature type="transmembrane region" description="Helical" evidence="8">
    <location>
        <begin position="464"/>
        <end position="484"/>
    </location>
</feature>
<dbReference type="RefSeq" id="WP_168974560.1">
    <property type="nucleotide sequence ID" value="NZ_JABAGO010000003.1"/>
</dbReference>
<dbReference type="PANTHER" id="PTHR30047">
    <property type="entry name" value="HIGH-AFFINITY CHOLINE TRANSPORT PROTEIN-RELATED"/>
    <property type="match status" value="1"/>
</dbReference>
<feature type="transmembrane region" description="Helical" evidence="8">
    <location>
        <begin position="7"/>
        <end position="25"/>
    </location>
</feature>